<feature type="domain" description="C2H2-type" evidence="14">
    <location>
        <begin position="370"/>
        <end position="397"/>
    </location>
</feature>
<evidence type="ECO:0000313" key="16">
    <source>
        <dbReference type="EMBL" id="KDR08219.1"/>
    </source>
</evidence>
<feature type="binding site" evidence="12">
    <location>
        <position position="15"/>
    </location>
    <ligand>
        <name>Zn(2+)</name>
        <dbReference type="ChEBI" id="CHEBI:29105"/>
    </ligand>
</feature>
<dbReference type="InParanoid" id="A0A067QK76"/>
<dbReference type="GO" id="GO:0000978">
    <property type="term" value="F:RNA polymerase II cis-regulatory region sequence-specific DNA binding"/>
    <property type="evidence" value="ECO:0007669"/>
    <property type="project" value="TreeGrafter"/>
</dbReference>
<feature type="compositionally biased region" description="Acidic residues" evidence="13">
    <location>
        <begin position="214"/>
        <end position="234"/>
    </location>
</feature>
<keyword evidence="4" id="KW-0677">Repeat</keyword>
<evidence type="ECO:0000256" key="12">
    <source>
        <dbReference type="PROSITE-ProRule" id="PRU01263"/>
    </source>
</evidence>
<feature type="domain" description="C2H2-type" evidence="14">
    <location>
        <begin position="456"/>
        <end position="483"/>
    </location>
</feature>
<dbReference type="AlphaFoldDB" id="A0A067QK76"/>
<dbReference type="SMART" id="SM00868">
    <property type="entry name" value="zf-AD"/>
    <property type="match status" value="1"/>
</dbReference>
<accession>A0A067QK76</accession>
<dbReference type="FunFam" id="3.30.160.60:FF:000097">
    <property type="entry name" value="Zinc finger protein"/>
    <property type="match status" value="1"/>
</dbReference>
<feature type="region of interest" description="Disordered" evidence="13">
    <location>
        <begin position="587"/>
        <end position="620"/>
    </location>
</feature>
<dbReference type="GO" id="GO:0001227">
    <property type="term" value="F:DNA-binding transcription repressor activity, RNA polymerase II-specific"/>
    <property type="evidence" value="ECO:0007669"/>
    <property type="project" value="TreeGrafter"/>
</dbReference>
<feature type="domain" description="C2H2-type" evidence="14">
    <location>
        <begin position="484"/>
        <end position="511"/>
    </location>
</feature>
<keyword evidence="8" id="KW-0238">DNA-binding</keyword>
<dbReference type="SMART" id="SM00355">
    <property type="entry name" value="ZnF_C2H2"/>
    <property type="match status" value="10"/>
</dbReference>
<evidence type="ECO:0000256" key="11">
    <source>
        <dbReference type="PROSITE-ProRule" id="PRU00042"/>
    </source>
</evidence>
<dbReference type="PANTHER" id="PTHR24399:SF70">
    <property type="entry name" value="C2H2-TYPE DOMAIN-CONTAINING PROTEIN"/>
    <property type="match status" value="1"/>
</dbReference>
<dbReference type="EMBL" id="KK853353">
    <property type="protein sequence ID" value="KDR08219.1"/>
    <property type="molecule type" value="Genomic_DNA"/>
</dbReference>
<dbReference type="FunFam" id="3.30.160.60:FF:001397">
    <property type="entry name" value="Datilografo, isoform A"/>
    <property type="match status" value="1"/>
</dbReference>
<dbReference type="OrthoDB" id="3437960at2759"/>
<keyword evidence="9" id="KW-0804">Transcription</keyword>
<evidence type="ECO:0000256" key="9">
    <source>
        <dbReference type="ARBA" id="ARBA00023163"/>
    </source>
</evidence>
<dbReference type="OMA" id="THYTRNE"/>
<name>A0A067QK76_ZOONE</name>
<feature type="domain" description="C2H2-type" evidence="14">
    <location>
        <begin position="540"/>
        <end position="568"/>
    </location>
</feature>
<comment type="subcellular location">
    <subcellularLocation>
        <location evidence="2">Nucleus</location>
    </subcellularLocation>
</comment>
<evidence type="ECO:0000256" key="4">
    <source>
        <dbReference type="ARBA" id="ARBA00022737"/>
    </source>
</evidence>
<keyword evidence="5 11" id="KW-0863">Zinc-finger</keyword>
<evidence type="ECO:0000256" key="10">
    <source>
        <dbReference type="ARBA" id="ARBA00023242"/>
    </source>
</evidence>
<dbReference type="InterPro" id="IPR036236">
    <property type="entry name" value="Znf_C2H2_sf"/>
</dbReference>
<feature type="compositionally biased region" description="Polar residues" evidence="13">
    <location>
        <begin position="587"/>
        <end position="598"/>
    </location>
</feature>
<dbReference type="PROSITE" id="PS50157">
    <property type="entry name" value="ZINC_FINGER_C2H2_2"/>
    <property type="match status" value="10"/>
</dbReference>
<dbReference type="FunFam" id="3.30.160.60:FF:000110">
    <property type="entry name" value="Zinc finger protein-like"/>
    <property type="match status" value="1"/>
</dbReference>
<evidence type="ECO:0000313" key="17">
    <source>
        <dbReference type="Proteomes" id="UP000027135"/>
    </source>
</evidence>
<keyword evidence="17" id="KW-1185">Reference proteome</keyword>
<dbReference type="SUPFAM" id="SSF57716">
    <property type="entry name" value="Glucocorticoid receptor-like (DNA-binding domain)"/>
    <property type="match status" value="1"/>
</dbReference>
<sequence>MAPCERSFADYCRLCAVEAKNGVIIYSSEGVNLCLEEKIIQCLRIEVSKDDMLPKKVCRSCRSRLEDYHRFAERANRVQHTLELLIQMKSSSVSSGPSVPLKNEDGVHVKNDPDDVEIKDELMDLPLDVTLELDGDNHVDTKVNSTDDDHQSIPELLPLPPLRESKRGNVNERPMRHIRRRKMLEPKKTSHQQSVVVRRRRRSRRNIPRPPPSSEEESEDEVKEERLEDVEVDPEELEKIDPDEIDELNVFKGLRDEEEEEEDEEFDDEADKNAKEEWKTHWGIKCNQCEQIFPFKSQFDRHYRSSYDKKPIYTCSYCNKTMEKYSTFRSHCYRHVTEGRYRCEYCQKGFSLRSMLHVHILAKHTAVKPFICEECGKGFVTRPGLNIHLKKHKTDEKLEYPCGECGKVLHTRGGLTAHQNVHKLGRRFMCDVCGKTFTQKVNMQQHVKHHTGERPFACEKCGKCFAEKSHLNRHYSFHSEKRPFQCTVCLKMYKTERCLKVHAMVHAEARPYVCTYCNKGFLSTTKLKQHYNIHTGERPYACKFCERTFTNYPNWLKHTRRRHKTDPRGSSGIGASRVVLQNQEGQHQGLIPSQQQDDVPQEDGRGSVSCDTPQSQQSAPSQVIPVACLANNANPNVNCMSLMAPYPHQSQQPHPAHQTHHQSMTSESRMQTALPLTQVQVYPEHMMAISMPHHHHMLPL</sequence>
<reference evidence="16 17" key="1">
    <citation type="journal article" date="2014" name="Nat. Commun.">
        <title>Molecular traces of alternative social organization in a termite genome.</title>
        <authorList>
            <person name="Terrapon N."/>
            <person name="Li C."/>
            <person name="Robertson H.M."/>
            <person name="Ji L."/>
            <person name="Meng X."/>
            <person name="Booth W."/>
            <person name="Chen Z."/>
            <person name="Childers C.P."/>
            <person name="Glastad K.M."/>
            <person name="Gokhale K."/>
            <person name="Gowin J."/>
            <person name="Gronenberg W."/>
            <person name="Hermansen R.A."/>
            <person name="Hu H."/>
            <person name="Hunt B.G."/>
            <person name="Huylmans A.K."/>
            <person name="Khalil S.M."/>
            <person name="Mitchell R.D."/>
            <person name="Munoz-Torres M.C."/>
            <person name="Mustard J.A."/>
            <person name="Pan H."/>
            <person name="Reese J.T."/>
            <person name="Scharf M.E."/>
            <person name="Sun F."/>
            <person name="Vogel H."/>
            <person name="Xiao J."/>
            <person name="Yang W."/>
            <person name="Yang Z."/>
            <person name="Yang Z."/>
            <person name="Zhou J."/>
            <person name="Zhu J."/>
            <person name="Brent C.S."/>
            <person name="Elsik C.G."/>
            <person name="Goodisman M.A."/>
            <person name="Liberles D.A."/>
            <person name="Roe R.M."/>
            <person name="Vargo E.L."/>
            <person name="Vilcinskas A."/>
            <person name="Wang J."/>
            <person name="Bornberg-Bauer E."/>
            <person name="Korb J."/>
            <person name="Zhang G."/>
            <person name="Liebig J."/>
        </authorList>
    </citation>
    <scope>NUCLEOTIDE SEQUENCE [LARGE SCALE GENOMIC DNA]</scope>
    <source>
        <tissue evidence="16">Whole organism</tissue>
    </source>
</reference>
<protein>
    <submittedName>
        <fullName evidence="16">Serendipity locus protein H-1</fullName>
    </submittedName>
</protein>
<dbReference type="Proteomes" id="UP000027135">
    <property type="component" value="Unassembled WGS sequence"/>
</dbReference>
<dbReference type="FunFam" id="3.30.160.60:FF:000671">
    <property type="entry name" value="Zinc finger protein 26"/>
    <property type="match status" value="1"/>
</dbReference>
<evidence type="ECO:0000256" key="3">
    <source>
        <dbReference type="ARBA" id="ARBA00022723"/>
    </source>
</evidence>
<dbReference type="GO" id="GO:0008270">
    <property type="term" value="F:zinc ion binding"/>
    <property type="evidence" value="ECO:0007669"/>
    <property type="project" value="UniProtKB-UniRule"/>
</dbReference>
<evidence type="ECO:0000256" key="1">
    <source>
        <dbReference type="ARBA" id="ARBA00003767"/>
    </source>
</evidence>
<feature type="region of interest" description="Disordered" evidence="13">
    <location>
        <begin position="137"/>
        <end position="234"/>
    </location>
</feature>
<feature type="domain" description="C2H2-type" evidence="14">
    <location>
        <begin position="400"/>
        <end position="427"/>
    </location>
</feature>
<keyword evidence="3 12" id="KW-0479">Metal-binding</keyword>
<evidence type="ECO:0000256" key="6">
    <source>
        <dbReference type="ARBA" id="ARBA00022833"/>
    </source>
</evidence>
<feature type="compositionally biased region" description="Basic and acidic residues" evidence="13">
    <location>
        <begin position="137"/>
        <end position="152"/>
    </location>
</feature>
<feature type="domain" description="C2H2-type" evidence="14">
    <location>
        <begin position="313"/>
        <end position="340"/>
    </location>
</feature>
<feature type="domain" description="C2H2-type" evidence="14">
    <location>
        <begin position="512"/>
        <end position="539"/>
    </location>
</feature>
<feature type="compositionally biased region" description="Polar residues" evidence="13">
    <location>
        <begin position="609"/>
        <end position="620"/>
    </location>
</feature>
<evidence type="ECO:0000259" key="14">
    <source>
        <dbReference type="PROSITE" id="PS50157"/>
    </source>
</evidence>
<evidence type="ECO:0000256" key="8">
    <source>
        <dbReference type="ARBA" id="ARBA00023125"/>
    </source>
</evidence>
<feature type="region of interest" description="Disordered" evidence="13">
    <location>
        <begin position="648"/>
        <end position="669"/>
    </location>
</feature>
<organism evidence="16 17">
    <name type="scientific">Zootermopsis nevadensis</name>
    <name type="common">Dampwood termite</name>
    <dbReference type="NCBI Taxonomy" id="136037"/>
    <lineage>
        <taxon>Eukaryota</taxon>
        <taxon>Metazoa</taxon>
        <taxon>Ecdysozoa</taxon>
        <taxon>Arthropoda</taxon>
        <taxon>Hexapoda</taxon>
        <taxon>Insecta</taxon>
        <taxon>Pterygota</taxon>
        <taxon>Neoptera</taxon>
        <taxon>Polyneoptera</taxon>
        <taxon>Dictyoptera</taxon>
        <taxon>Blattodea</taxon>
        <taxon>Blattoidea</taxon>
        <taxon>Termitoidae</taxon>
        <taxon>Termopsidae</taxon>
        <taxon>Zootermopsis</taxon>
    </lineage>
</organism>
<proteinExistence type="predicted"/>
<feature type="compositionally biased region" description="Basic and acidic residues" evidence="13">
    <location>
        <begin position="163"/>
        <end position="175"/>
    </location>
</feature>
<evidence type="ECO:0000259" key="15">
    <source>
        <dbReference type="PROSITE" id="PS51915"/>
    </source>
</evidence>
<dbReference type="InterPro" id="IPR013087">
    <property type="entry name" value="Znf_C2H2_type"/>
</dbReference>
<dbReference type="GO" id="GO:0005654">
    <property type="term" value="C:nucleoplasm"/>
    <property type="evidence" value="ECO:0007669"/>
    <property type="project" value="TreeGrafter"/>
</dbReference>
<dbReference type="Gene3D" id="3.40.1800.20">
    <property type="match status" value="1"/>
</dbReference>
<evidence type="ECO:0000256" key="7">
    <source>
        <dbReference type="ARBA" id="ARBA00023015"/>
    </source>
</evidence>
<gene>
    <name evidence="16" type="ORF">L798_01937</name>
</gene>
<feature type="compositionally biased region" description="Basic residues" evidence="13">
    <location>
        <begin position="197"/>
        <end position="207"/>
    </location>
</feature>
<feature type="binding site" evidence="12">
    <location>
        <position position="61"/>
    </location>
    <ligand>
        <name>Zn(2+)</name>
        <dbReference type="ChEBI" id="CHEBI:29105"/>
    </ligand>
</feature>
<evidence type="ECO:0000256" key="13">
    <source>
        <dbReference type="SAM" id="MobiDB-lite"/>
    </source>
</evidence>
<dbReference type="Pfam" id="PF07776">
    <property type="entry name" value="zf-AD"/>
    <property type="match status" value="1"/>
</dbReference>
<feature type="binding site" evidence="12">
    <location>
        <position position="58"/>
    </location>
    <ligand>
        <name>Zn(2+)</name>
        <dbReference type="ChEBI" id="CHEBI:29105"/>
    </ligand>
</feature>
<feature type="domain" description="C2H2-type" evidence="14">
    <location>
        <begin position="428"/>
        <end position="455"/>
    </location>
</feature>
<dbReference type="eggNOG" id="KOG1721">
    <property type="taxonomic scope" value="Eukaryota"/>
</dbReference>
<dbReference type="SUPFAM" id="SSF57667">
    <property type="entry name" value="beta-beta-alpha zinc fingers"/>
    <property type="match status" value="5"/>
</dbReference>
<keyword evidence="10" id="KW-0539">Nucleus</keyword>
<feature type="domain" description="ZAD" evidence="15">
    <location>
        <begin position="10"/>
        <end position="85"/>
    </location>
</feature>
<evidence type="ECO:0000256" key="5">
    <source>
        <dbReference type="ARBA" id="ARBA00022771"/>
    </source>
</evidence>
<dbReference type="PROSITE" id="PS00028">
    <property type="entry name" value="ZINC_FINGER_C2H2_1"/>
    <property type="match status" value="9"/>
</dbReference>
<feature type="domain" description="C2H2-type" evidence="14">
    <location>
        <begin position="284"/>
        <end position="311"/>
    </location>
</feature>
<dbReference type="InterPro" id="IPR012934">
    <property type="entry name" value="Znf_AD"/>
</dbReference>
<keyword evidence="7" id="KW-0805">Transcription regulation</keyword>
<keyword evidence="6 12" id="KW-0862">Zinc</keyword>
<evidence type="ECO:0000256" key="2">
    <source>
        <dbReference type="ARBA" id="ARBA00004123"/>
    </source>
</evidence>
<feature type="binding site" evidence="12">
    <location>
        <position position="12"/>
    </location>
    <ligand>
        <name>Zn(2+)</name>
        <dbReference type="ChEBI" id="CHEBI:29105"/>
    </ligand>
</feature>
<comment type="function">
    <text evidence="1">May be involved in transcriptional regulation.</text>
</comment>
<dbReference type="PROSITE" id="PS51915">
    <property type="entry name" value="ZAD"/>
    <property type="match status" value="1"/>
</dbReference>
<dbReference type="Gene3D" id="3.30.160.60">
    <property type="entry name" value="Classic Zinc Finger"/>
    <property type="match status" value="8"/>
</dbReference>
<dbReference type="PANTHER" id="PTHR24399">
    <property type="entry name" value="ZINC FINGER AND BTB DOMAIN-CONTAINING"/>
    <property type="match status" value="1"/>
</dbReference>
<dbReference type="Pfam" id="PF00096">
    <property type="entry name" value="zf-C2H2"/>
    <property type="match status" value="5"/>
</dbReference>
<feature type="domain" description="C2H2-type" evidence="14">
    <location>
        <begin position="341"/>
        <end position="369"/>
    </location>
</feature>